<name>A0A449AVK1_9BACT</name>
<feature type="transmembrane region" description="Helical" evidence="1">
    <location>
        <begin position="92"/>
        <end position="113"/>
    </location>
</feature>
<evidence type="ECO:0000313" key="3">
    <source>
        <dbReference type="Proteomes" id="UP000290815"/>
    </source>
</evidence>
<reference evidence="2 3" key="1">
    <citation type="submission" date="2019-01" db="EMBL/GenBank/DDBJ databases">
        <authorList>
            <consortium name="Pathogen Informatics"/>
        </authorList>
    </citation>
    <scope>NUCLEOTIDE SEQUENCE [LARGE SCALE GENOMIC DNA]</scope>
    <source>
        <strain evidence="2 3">NCTC10194</strain>
    </source>
</reference>
<dbReference type="RefSeq" id="WP_027333746.1">
    <property type="nucleotide sequence ID" value="NZ_LR215024.1"/>
</dbReference>
<evidence type="ECO:0000256" key="1">
    <source>
        <dbReference type="SAM" id="Phobius"/>
    </source>
</evidence>
<protein>
    <submittedName>
        <fullName evidence="2">Uncharacterized protein</fullName>
    </submittedName>
</protein>
<dbReference type="AlphaFoldDB" id="A0A449AVK1"/>
<dbReference type="Proteomes" id="UP000290815">
    <property type="component" value="Chromosome"/>
</dbReference>
<gene>
    <name evidence="2" type="ORF">NCTC10194_00492</name>
</gene>
<keyword evidence="3" id="KW-1185">Reference proteome</keyword>
<accession>A0A449AVK1</accession>
<feature type="transmembrane region" description="Helical" evidence="1">
    <location>
        <begin position="66"/>
        <end position="85"/>
    </location>
</feature>
<evidence type="ECO:0000313" key="2">
    <source>
        <dbReference type="EMBL" id="VEU70564.1"/>
    </source>
</evidence>
<dbReference type="EMBL" id="LR215024">
    <property type="protein sequence ID" value="VEU70564.1"/>
    <property type="molecule type" value="Genomic_DNA"/>
</dbReference>
<keyword evidence="1" id="KW-1133">Transmembrane helix</keyword>
<dbReference type="KEGG" id="mgly:NCTC10194_00492"/>
<sequence>MTFLTLSQTSALFHKKTAGANNREIILILFYVLSGLYMLTSFIYLFSKNSERNAELFKSNNKAKIILVPITNIILLATLVLVIVTKIQNHHILLMIAQGLTIMILLPIIFVSLSDFLDKSLKATFIKSR</sequence>
<feature type="transmembrane region" description="Helical" evidence="1">
    <location>
        <begin position="25"/>
        <end position="46"/>
    </location>
</feature>
<proteinExistence type="predicted"/>
<keyword evidence="1" id="KW-0812">Transmembrane</keyword>
<keyword evidence="1" id="KW-0472">Membrane</keyword>
<organism evidence="2 3">
    <name type="scientific">Mycoplasmopsis glycophila</name>
    <dbReference type="NCBI Taxonomy" id="171285"/>
    <lineage>
        <taxon>Bacteria</taxon>
        <taxon>Bacillati</taxon>
        <taxon>Mycoplasmatota</taxon>
        <taxon>Mycoplasmoidales</taxon>
        <taxon>Metamycoplasmataceae</taxon>
        <taxon>Mycoplasmopsis</taxon>
    </lineage>
</organism>